<dbReference type="EMBL" id="MLIQ01000042">
    <property type="protein sequence ID" value="OHU47352.1"/>
    <property type="molecule type" value="Genomic_DNA"/>
</dbReference>
<dbReference type="Proteomes" id="UP000180043">
    <property type="component" value="Unassembled WGS sequence"/>
</dbReference>
<sequence length="119" mass="12519">MGENQFNSRQLHCLMAYMARAEQAGQETLRSNVQRAGKAGPLQRLPCSRPRAISADNTDSVAELSSAPRGTAGPAVAWNVAGLPVIGIVDRTEMCSGARLTSHVMTALTQVGLAVSTPD</sequence>
<evidence type="ECO:0000313" key="1">
    <source>
        <dbReference type="EMBL" id="OHU47352.1"/>
    </source>
</evidence>
<protein>
    <submittedName>
        <fullName evidence="1">Uncharacterized protein</fullName>
    </submittedName>
</protein>
<gene>
    <name evidence="1" type="ORF">BKG82_27260</name>
</gene>
<dbReference type="AlphaFoldDB" id="A0A1S1LJ60"/>
<proteinExistence type="predicted"/>
<dbReference type="RefSeq" id="WP_070947971.1">
    <property type="nucleotide sequence ID" value="NZ_MLIQ01000042.1"/>
</dbReference>
<reference evidence="1 2" key="1">
    <citation type="submission" date="2016-10" db="EMBL/GenBank/DDBJ databases">
        <title>Evaluation of Human, Veterinary and Environmental Mycobacterium chelonae Isolates by Core Genome Phylogenomic Analysis, Targeted Gene Comparison, and Anti-microbial Susceptibility Patterns: A Tale of Mistaken Identities.</title>
        <authorList>
            <person name="Fogelson S.B."/>
            <person name="Camus A.C."/>
            <person name="Lorenz W."/>
            <person name="Vasireddy R."/>
            <person name="Vasireddy S."/>
            <person name="Smith T."/>
            <person name="Brown-Elliott B.A."/>
            <person name="Wallace R.J.Jr."/>
            <person name="Hasan N.A."/>
            <person name="Reischl U."/>
            <person name="Sanchez S."/>
        </authorList>
    </citation>
    <scope>NUCLEOTIDE SEQUENCE [LARGE SCALE GENOMIC DNA]</scope>
    <source>
        <strain evidence="1 2">15515</strain>
    </source>
</reference>
<organism evidence="1 2">
    <name type="scientific">Mycobacteroides chelonae</name>
    <name type="common">Mycobacterium chelonae</name>
    <dbReference type="NCBI Taxonomy" id="1774"/>
    <lineage>
        <taxon>Bacteria</taxon>
        <taxon>Bacillati</taxon>
        <taxon>Actinomycetota</taxon>
        <taxon>Actinomycetes</taxon>
        <taxon>Mycobacteriales</taxon>
        <taxon>Mycobacteriaceae</taxon>
        <taxon>Mycobacteroides</taxon>
    </lineage>
</organism>
<accession>A0A1S1LJ60</accession>
<evidence type="ECO:0000313" key="2">
    <source>
        <dbReference type="Proteomes" id="UP000180043"/>
    </source>
</evidence>
<name>A0A1S1LJ60_MYCCH</name>
<comment type="caution">
    <text evidence="1">The sequence shown here is derived from an EMBL/GenBank/DDBJ whole genome shotgun (WGS) entry which is preliminary data.</text>
</comment>